<accession>A0ABW6RIF9</accession>
<dbReference type="Proteomes" id="UP001601976">
    <property type="component" value="Unassembled WGS sequence"/>
</dbReference>
<dbReference type="Pfam" id="PF19054">
    <property type="entry name" value="DUF5753"/>
    <property type="match status" value="1"/>
</dbReference>
<comment type="caution">
    <text evidence="2">The sequence shown here is derived from an EMBL/GenBank/DDBJ whole genome shotgun (WGS) entry which is preliminary data.</text>
</comment>
<protein>
    <submittedName>
        <fullName evidence="2">DUF5753 domain-containing protein</fullName>
    </submittedName>
</protein>
<evidence type="ECO:0000313" key="3">
    <source>
        <dbReference type="Proteomes" id="UP001601976"/>
    </source>
</evidence>
<dbReference type="InterPro" id="IPR043917">
    <property type="entry name" value="DUF5753"/>
</dbReference>
<dbReference type="EMBL" id="JBIAPK010000004">
    <property type="protein sequence ID" value="MFF3340369.1"/>
    <property type="molecule type" value="Genomic_DNA"/>
</dbReference>
<evidence type="ECO:0000259" key="1">
    <source>
        <dbReference type="Pfam" id="PF19054"/>
    </source>
</evidence>
<name>A0ABW6RIF9_9ACTN</name>
<feature type="domain" description="DUF5753" evidence="1">
    <location>
        <begin position="83"/>
        <end position="269"/>
    </location>
</feature>
<keyword evidence="3" id="KW-1185">Reference proteome</keyword>
<dbReference type="RefSeq" id="WP_355713179.1">
    <property type="nucleotide sequence ID" value="NZ_JBEXNP010000002.1"/>
</dbReference>
<organism evidence="2 3">
    <name type="scientific">Streptomyces flavidovirens</name>
    <dbReference type="NCBI Taxonomy" id="67298"/>
    <lineage>
        <taxon>Bacteria</taxon>
        <taxon>Bacillati</taxon>
        <taxon>Actinomycetota</taxon>
        <taxon>Actinomycetes</taxon>
        <taxon>Kitasatosporales</taxon>
        <taxon>Streptomycetaceae</taxon>
        <taxon>Streptomyces</taxon>
    </lineage>
</organism>
<sequence length="276" mass="31327">MTLRGLRGKITMMAAAKTINSSVSKVSRLERAESPPELRDVLALAASYRVDAETQAELEHLTRRAREPEWFQHHYQDCTPQWLRRLFGLESQAIDLMAYESSVVSGLLQTEEYAREVIRTGLHHCDEEEVERRVQMRLERQNRVFGQPEPPRATFLMDESVLRRRAGSAQVMAEQMRQLLRLSDLPHVSIRFVLEDSAIAANAASAGSGSMTHLKFGAGGPPEMVYLEGYEEASYRTKEDDLERHVQLLLRLSAEAAASRAKSRQMLEEAIKRFSA</sequence>
<reference evidence="2 3" key="1">
    <citation type="submission" date="2024-10" db="EMBL/GenBank/DDBJ databases">
        <title>The Natural Products Discovery Center: Release of the First 8490 Sequenced Strains for Exploring Actinobacteria Biosynthetic Diversity.</title>
        <authorList>
            <person name="Kalkreuter E."/>
            <person name="Kautsar S.A."/>
            <person name="Yang D."/>
            <person name="Bader C.D."/>
            <person name="Teijaro C.N."/>
            <person name="Fluegel L."/>
            <person name="Davis C.M."/>
            <person name="Simpson J.R."/>
            <person name="Lauterbach L."/>
            <person name="Steele A.D."/>
            <person name="Gui C."/>
            <person name="Meng S."/>
            <person name="Li G."/>
            <person name="Viehrig K."/>
            <person name="Ye F."/>
            <person name="Su P."/>
            <person name="Kiefer A.F."/>
            <person name="Nichols A."/>
            <person name="Cepeda A.J."/>
            <person name="Yan W."/>
            <person name="Fan B."/>
            <person name="Jiang Y."/>
            <person name="Adhikari A."/>
            <person name="Zheng C.-J."/>
            <person name="Schuster L."/>
            <person name="Cowan T.M."/>
            <person name="Smanski M.J."/>
            <person name="Chevrette M.G."/>
            <person name="De Carvalho L.P.S."/>
            <person name="Shen B."/>
        </authorList>
    </citation>
    <scope>NUCLEOTIDE SEQUENCE [LARGE SCALE GENOMIC DNA]</scope>
    <source>
        <strain evidence="2 3">NPDC003029</strain>
    </source>
</reference>
<gene>
    <name evidence="2" type="ORF">ACFYWW_16775</name>
</gene>
<dbReference type="Pfam" id="PF13560">
    <property type="entry name" value="HTH_31"/>
    <property type="match status" value="1"/>
</dbReference>
<proteinExistence type="predicted"/>
<evidence type="ECO:0000313" key="2">
    <source>
        <dbReference type="EMBL" id="MFF3340369.1"/>
    </source>
</evidence>